<comment type="similarity">
    <text evidence="1 3">Belongs to the short-chain dehydrogenases/reductases (SDR) family.</text>
</comment>
<dbReference type="AlphaFoldDB" id="A0A7W7W8Z4"/>
<evidence type="ECO:0000313" key="5">
    <source>
        <dbReference type="Proteomes" id="UP000534286"/>
    </source>
</evidence>
<accession>A0A7W7W8Z4</accession>
<keyword evidence="5" id="KW-1185">Reference proteome</keyword>
<dbReference type="InterPro" id="IPR002347">
    <property type="entry name" value="SDR_fam"/>
</dbReference>
<gene>
    <name evidence="4" type="ORF">FHR32_002601</name>
</gene>
<dbReference type="EMBL" id="JACHJU010000001">
    <property type="protein sequence ID" value="MBB4938296.1"/>
    <property type="molecule type" value="Genomic_DNA"/>
</dbReference>
<evidence type="ECO:0000313" key="4">
    <source>
        <dbReference type="EMBL" id="MBB4938296.1"/>
    </source>
</evidence>
<comment type="caution">
    <text evidence="4">The sequence shown here is derived from an EMBL/GenBank/DDBJ whole genome shotgun (WGS) entry which is preliminary data.</text>
</comment>
<organism evidence="4 5">
    <name type="scientific">Streptosporangium album</name>
    <dbReference type="NCBI Taxonomy" id="47479"/>
    <lineage>
        <taxon>Bacteria</taxon>
        <taxon>Bacillati</taxon>
        <taxon>Actinomycetota</taxon>
        <taxon>Actinomycetes</taxon>
        <taxon>Streptosporangiales</taxon>
        <taxon>Streptosporangiaceae</taxon>
        <taxon>Streptosporangium</taxon>
    </lineage>
</organism>
<dbReference type="CDD" id="cd05374">
    <property type="entry name" value="17beta-HSD-like_SDR_c"/>
    <property type="match status" value="1"/>
</dbReference>
<proteinExistence type="inferred from homology"/>
<dbReference type="Gene3D" id="3.40.50.720">
    <property type="entry name" value="NAD(P)-binding Rossmann-like Domain"/>
    <property type="match status" value="1"/>
</dbReference>
<dbReference type="PANTHER" id="PTHR44169:SF6">
    <property type="entry name" value="NADPH-DEPENDENT 1-ACYLDIHYDROXYACETONE PHOSPHATE REDUCTASE"/>
    <property type="match status" value="1"/>
</dbReference>
<dbReference type="Pfam" id="PF00106">
    <property type="entry name" value="adh_short"/>
    <property type="match status" value="1"/>
</dbReference>
<keyword evidence="2" id="KW-0560">Oxidoreductase</keyword>
<dbReference type="PRINTS" id="PR00081">
    <property type="entry name" value="GDHRDH"/>
</dbReference>
<dbReference type="PRINTS" id="PR00080">
    <property type="entry name" value="SDRFAMILY"/>
</dbReference>
<evidence type="ECO:0000256" key="2">
    <source>
        <dbReference type="ARBA" id="ARBA00023002"/>
    </source>
</evidence>
<dbReference type="GO" id="GO:0016491">
    <property type="term" value="F:oxidoreductase activity"/>
    <property type="evidence" value="ECO:0007669"/>
    <property type="project" value="UniProtKB-KW"/>
</dbReference>
<protein>
    <submittedName>
        <fullName evidence="4">Short-subunit dehydrogenase</fullName>
    </submittedName>
</protein>
<dbReference type="SUPFAM" id="SSF51735">
    <property type="entry name" value="NAD(P)-binding Rossmann-fold domains"/>
    <property type="match status" value="1"/>
</dbReference>
<dbReference type="InterPro" id="IPR036291">
    <property type="entry name" value="NAD(P)-bd_dom_sf"/>
</dbReference>
<evidence type="ECO:0000256" key="3">
    <source>
        <dbReference type="RuleBase" id="RU000363"/>
    </source>
</evidence>
<dbReference type="PANTHER" id="PTHR44169">
    <property type="entry name" value="NADPH-DEPENDENT 1-ACYLDIHYDROXYACETONE PHOSPHATE REDUCTASE"/>
    <property type="match status" value="1"/>
</dbReference>
<dbReference type="RefSeq" id="WP_184754504.1">
    <property type="nucleotide sequence ID" value="NZ_BAABEK010000022.1"/>
</dbReference>
<reference evidence="4 5" key="1">
    <citation type="submission" date="2020-08" db="EMBL/GenBank/DDBJ databases">
        <title>Sequencing the genomes of 1000 actinobacteria strains.</title>
        <authorList>
            <person name="Klenk H.-P."/>
        </authorList>
    </citation>
    <scope>NUCLEOTIDE SEQUENCE [LARGE SCALE GENOMIC DNA]</scope>
    <source>
        <strain evidence="4 5">DSM 43023</strain>
    </source>
</reference>
<dbReference type="NCBIfam" id="NF004826">
    <property type="entry name" value="PRK06182.1"/>
    <property type="match status" value="1"/>
</dbReference>
<name>A0A7W7W8Z4_9ACTN</name>
<dbReference type="Proteomes" id="UP000534286">
    <property type="component" value="Unassembled WGS sequence"/>
</dbReference>
<evidence type="ECO:0000256" key="1">
    <source>
        <dbReference type="ARBA" id="ARBA00006484"/>
    </source>
</evidence>
<sequence length="271" mass="29417">MTARTCLITGASSGIGHAAALELLRAGHTVYGAARRVDKMDDLRAAGGHALPMDITDGADLERVVRTILDEQGRIDVLVNNAGSGLHGAVEDVPVEEARRLFEVNLFGPARLTRLVLPHMRERRSGVIVNVSSIGGELATPLAAWYYASKHALEAYSDTLRQEVRRFGIDVVVVQPGIIKTEFEKATARELRATSGHGAYRDVAEAMAVRSEEAFGPRSRASDPGVVARSIRTIVESAAPKPRYAVGYLARLMLLLNRLLPDRAFDKIVTK</sequence>